<dbReference type="Proteomes" id="UP000035100">
    <property type="component" value="Unassembled WGS sequence"/>
</dbReference>
<sequence>MASGRSEGAPPQKGSQPPTEAKPHHVHLDGASQVRYNVLMKPDAFFVSSRKLLLALTLSWLLLWFGSVIQDLVILATGTEEKIWLLDVDSEVSVYTWLSTILLSGAALLSFVLASHGNDAPQWRAIGVIFLAMSMDEMLSLHERLSGVLSSSLTTSGPFFFAWVIPAAVFILMVAVVFLPFVFRLPRSVAIMIIAAGFVYILGALGLEMAAGLFLSGEENLASALESPRYRIMTNLEEGLEVLGVIIFIAALLIRCAQVFPSTFETD</sequence>
<dbReference type="AlphaFoldDB" id="A0A0D0QEQ2"/>
<feature type="transmembrane region" description="Helical" evidence="2">
    <location>
        <begin position="52"/>
        <end position="74"/>
    </location>
</feature>
<comment type="caution">
    <text evidence="3">The sequence shown here is derived from an EMBL/GenBank/DDBJ whole genome shotgun (WGS) entry which is preliminary data.</text>
</comment>
<keyword evidence="4" id="KW-1185">Reference proteome</keyword>
<reference evidence="3 4" key="1">
    <citation type="submission" date="2013-01" db="EMBL/GenBank/DDBJ databases">
        <authorList>
            <person name="Fiebig A."/>
            <person name="Goeker M."/>
            <person name="Klenk H.-P.P."/>
        </authorList>
    </citation>
    <scope>NUCLEOTIDE SEQUENCE [LARGE SCALE GENOMIC DNA]</scope>
    <source>
        <strain evidence="3 4">DSM 24838</strain>
    </source>
</reference>
<evidence type="ECO:0000256" key="2">
    <source>
        <dbReference type="SAM" id="Phobius"/>
    </source>
</evidence>
<proteinExistence type="predicted"/>
<feature type="transmembrane region" description="Helical" evidence="2">
    <location>
        <begin position="190"/>
        <end position="215"/>
    </location>
</feature>
<protein>
    <submittedName>
        <fullName evidence="3">Uncharacterized protein</fullName>
    </submittedName>
</protein>
<feature type="transmembrane region" description="Helical" evidence="2">
    <location>
        <begin position="94"/>
        <end position="113"/>
    </location>
</feature>
<feature type="region of interest" description="Disordered" evidence="1">
    <location>
        <begin position="1"/>
        <end position="24"/>
    </location>
</feature>
<accession>A0A0D0QEQ2</accession>
<dbReference type="EMBL" id="AONG01000003">
    <property type="protein sequence ID" value="KIQ70817.1"/>
    <property type="molecule type" value="Genomic_DNA"/>
</dbReference>
<keyword evidence="2" id="KW-0812">Transmembrane</keyword>
<evidence type="ECO:0000313" key="3">
    <source>
        <dbReference type="EMBL" id="KIQ70817.1"/>
    </source>
</evidence>
<keyword evidence="2" id="KW-0472">Membrane</keyword>
<name>A0A0D0QEQ2_9RHOB</name>
<gene>
    <name evidence="3" type="ORF">Wenmar_00191</name>
</gene>
<evidence type="ECO:0000256" key="1">
    <source>
        <dbReference type="SAM" id="MobiDB-lite"/>
    </source>
</evidence>
<keyword evidence="2" id="KW-1133">Transmembrane helix</keyword>
<feature type="transmembrane region" description="Helical" evidence="2">
    <location>
        <begin position="242"/>
        <end position="260"/>
    </location>
</feature>
<evidence type="ECO:0000313" key="4">
    <source>
        <dbReference type="Proteomes" id="UP000035100"/>
    </source>
</evidence>
<feature type="transmembrane region" description="Helical" evidence="2">
    <location>
        <begin position="161"/>
        <end position="183"/>
    </location>
</feature>
<organism evidence="3 4">
    <name type="scientific">Wenxinia marina DSM 24838</name>
    <dbReference type="NCBI Taxonomy" id="1123501"/>
    <lineage>
        <taxon>Bacteria</taxon>
        <taxon>Pseudomonadati</taxon>
        <taxon>Pseudomonadota</taxon>
        <taxon>Alphaproteobacteria</taxon>
        <taxon>Rhodobacterales</taxon>
        <taxon>Roseobacteraceae</taxon>
        <taxon>Wenxinia</taxon>
    </lineage>
</organism>
<feature type="transmembrane region" description="Helical" evidence="2">
    <location>
        <begin position="125"/>
        <end position="141"/>
    </location>
</feature>